<dbReference type="HOGENOM" id="CLU_007946_9_2_4"/>
<gene>
    <name evidence="10" type="primary">lysP2</name>
    <name evidence="10" type="ordered locus">AXYL_03519</name>
</gene>
<feature type="transmembrane region" description="Helical" evidence="8">
    <location>
        <begin position="43"/>
        <end position="67"/>
    </location>
</feature>
<dbReference type="KEGG" id="axy:AXYL_03519"/>
<feature type="transmembrane region" description="Helical" evidence="8">
    <location>
        <begin position="266"/>
        <end position="288"/>
    </location>
</feature>
<organism evidence="10 11">
    <name type="scientific">Achromobacter xylosoxidans (strain A8)</name>
    <dbReference type="NCBI Taxonomy" id="762376"/>
    <lineage>
        <taxon>Bacteria</taxon>
        <taxon>Pseudomonadati</taxon>
        <taxon>Pseudomonadota</taxon>
        <taxon>Betaproteobacteria</taxon>
        <taxon>Burkholderiales</taxon>
        <taxon>Alcaligenaceae</taxon>
        <taxon>Achromobacter</taxon>
    </lineage>
</organism>
<evidence type="ECO:0000313" key="11">
    <source>
        <dbReference type="Proteomes" id="UP000006876"/>
    </source>
</evidence>
<feature type="transmembrane region" description="Helical" evidence="8">
    <location>
        <begin position="367"/>
        <end position="386"/>
    </location>
</feature>
<feature type="transmembrane region" description="Helical" evidence="8">
    <location>
        <begin position="225"/>
        <end position="246"/>
    </location>
</feature>
<dbReference type="eggNOG" id="COG0833">
    <property type="taxonomic scope" value="Bacteria"/>
</dbReference>
<keyword evidence="6 8" id="KW-0472">Membrane</keyword>
<feature type="transmembrane region" description="Helical" evidence="8">
    <location>
        <begin position="152"/>
        <end position="169"/>
    </location>
</feature>
<feature type="transmembrane region" description="Helical" evidence="8">
    <location>
        <begin position="115"/>
        <end position="146"/>
    </location>
</feature>
<keyword evidence="3 8" id="KW-0812">Transmembrane</keyword>
<dbReference type="GO" id="GO:0015171">
    <property type="term" value="F:amino acid transmembrane transporter activity"/>
    <property type="evidence" value="ECO:0007669"/>
    <property type="project" value="TreeGrafter"/>
</dbReference>
<keyword evidence="5 8" id="KW-1133">Transmembrane helix</keyword>
<feature type="transmembrane region" description="Helical" evidence="8">
    <location>
        <begin position="392"/>
        <end position="415"/>
    </location>
</feature>
<dbReference type="PANTHER" id="PTHR43341:SF1">
    <property type="entry name" value="GENERAL AMINO-ACID PERMEASE GAP1"/>
    <property type="match status" value="1"/>
</dbReference>
<dbReference type="NCBIfam" id="NF008094">
    <property type="entry name" value="PRK10836.1"/>
    <property type="match status" value="1"/>
</dbReference>
<feature type="transmembrane region" description="Helical" evidence="8">
    <location>
        <begin position="308"/>
        <end position="333"/>
    </location>
</feature>
<dbReference type="GO" id="GO:0016020">
    <property type="term" value="C:membrane"/>
    <property type="evidence" value="ECO:0007669"/>
    <property type="project" value="UniProtKB-SubCell"/>
</dbReference>
<feature type="domain" description="Amino acid permease/ SLC12A" evidence="9">
    <location>
        <begin position="42"/>
        <end position="494"/>
    </location>
</feature>
<proteinExistence type="predicted"/>
<protein>
    <submittedName>
        <fullName evidence="10">Lysine-specific permease 2</fullName>
    </submittedName>
</protein>
<feature type="region of interest" description="Disordered" evidence="7">
    <location>
        <begin position="1"/>
        <end position="30"/>
    </location>
</feature>
<accession>E3HK42</accession>
<keyword evidence="4" id="KW-0029">Amino-acid transport</keyword>
<feature type="transmembrane region" description="Helical" evidence="8">
    <location>
        <begin position="73"/>
        <end position="94"/>
    </location>
</feature>
<sequence>MPVPDGSAAPATTYPAMQTPTTESGATPASQNQLHRVLKARHLTMIALGGAIGTGLFVASGAAIAQAGPGGALMVYLAIGLMVYFIMTSLGELATFMPVSGSFCTYASRYVDGGFGFALGWNFWISWATVVAVDVVAAQLVMAYWFPDTPGWIWSVAFLALTFGLNAFSARSFGEAEYWFAIIKVVAVLCFIGVGLAMLVGIIHGGTTVGLANWTIGDAPFVGNAATWVGVAMVVAYSFQGTELVAVAAGESENPRRNVPRAINHVFWRILLFYVLAILIIGLLLPYTDPQLLRNEVEDIAVSPFTLVFQHAGLLSAATVMNAVILTSVLSAGNSGMYAATRMLFNMAAEGQAPALFRRVTRSGVPLYALMATALLACLCLFSLVYSPKAVYIWLLNFAGMTEFIVWLSIAVSHYRFRQGYVKHGYDTADLPYKAGLFPFGPLLAFVLCLLVTLGQNYQAFLQDRIDWIGVISTYLAIPLFLALWIGHRLVRKSHWIRYEDMRFYGLDLDRAAGTETSVSTAENARA</sequence>
<evidence type="ECO:0000256" key="1">
    <source>
        <dbReference type="ARBA" id="ARBA00004141"/>
    </source>
</evidence>
<dbReference type="InterPro" id="IPR004840">
    <property type="entry name" value="Amino_acid_permease_CS"/>
</dbReference>
<evidence type="ECO:0000259" key="9">
    <source>
        <dbReference type="Pfam" id="PF00324"/>
    </source>
</evidence>
<dbReference type="Pfam" id="PF00324">
    <property type="entry name" value="AA_permease"/>
    <property type="match status" value="1"/>
</dbReference>
<dbReference type="STRING" id="762376.AXYL_03519"/>
<evidence type="ECO:0000256" key="8">
    <source>
        <dbReference type="SAM" id="Phobius"/>
    </source>
</evidence>
<dbReference type="FunFam" id="1.20.1740.10:FF:000001">
    <property type="entry name" value="Amino acid permease"/>
    <property type="match status" value="1"/>
</dbReference>
<keyword evidence="2" id="KW-0813">Transport</keyword>
<dbReference type="AlphaFoldDB" id="E3HK42"/>
<evidence type="ECO:0000256" key="2">
    <source>
        <dbReference type="ARBA" id="ARBA00022448"/>
    </source>
</evidence>
<dbReference type="Proteomes" id="UP000006876">
    <property type="component" value="Chromosome"/>
</dbReference>
<dbReference type="InterPro" id="IPR050524">
    <property type="entry name" value="APC_YAT"/>
</dbReference>
<feature type="transmembrane region" description="Helical" evidence="8">
    <location>
        <begin position="181"/>
        <end position="205"/>
    </location>
</feature>
<dbReference type="PANTHER" id="PTHR43341">
    <property type="entry name" value="AMINO ACID PERMEASE"/>
    <property type="match status" value="1"/>
</dbReference>
<evidence type="ECO:0000313" key="10">
    <source>
        <dbReference type="EMBL" id="ADP16839.1"/>
    </source>
</evidence>
<dbReference type="PIRSF" id="PIRSF006060">
    <property type="entry name" value="AA_transporter"/>
    <property type="match status" value="1"/>
</dbReference>
<feature type="compositionally biased region" description="Polar residues" evidence="7">
    <location>
        <begin position="15"/>
        <end position="30"/>
    </location>
</feature>
<feature type="transmembrane region" description="Helical" evidence="8">
    <location>
        <begin position="436"/>
        <end position="456"/>
    </location>
</feature>
<dbReference type="InterPro" id="IPR004841">
    <property type="entry name" value="AA-permease/SLC12A_dom"/>
</dbReference>
<dbReference type="EMBL" id="CP002287">
    <property type="protein sequence ID" value="ADP16839.1"/>
    <property type="molecule type" value="Genomic_DNA"/>
</dbReference>
<evidence type="ECO:0000256" key="5">
    <source>
        <dbReference type="ARBA" id="ARBA00022989"/>
    </source>
</evidence>
<evidence type="ECO:0000256" key="4">
    <source>
        <dbReference type="ARBA" id="ARBA00022970"/>
    </source>
</evidence>
<evidence type="ECO:0000256" key="3">
    <source>
        <dbReference type="ARBA" id="ARBA00022692"/>
    </source>
</evidence>
<name>E3HK42_ACHXA</name>
<comment type="subcellular location">
    <subcellularLocation>
        <location evidence="1">Membrane</location>
        <topology evidence="1">Multi-pass membrane protein</topology>
    </subcellularLocation>
</comment>
<dbReference type="Gene3D" id="1.20.1740.10">
    <property type="entry name" value="Amino acid/polyamine transporter I"/>
    <property type="match status" value="1"/>
</dbReference>
<feature type="transmembrane region" description="Helical" evidence="8">
    <location>
        <begin position="468"/>
        <end position="487"/>
    </location>
</feature>
<evidence type="ECO:0000256" key="6">
    <source>
        <dbReference type="ARBA" id="ARBA00023136"/>
    </source>
</evidence>
<evidence type="ECO:0000256" key="7">
    <source>
        <dbReference type="SAM" id="MobiDB-lite"/>
    </source>
</evidence>
<dbReference type="PROSITE" id="PS00218">
    <property type="entry name" value="AMINO_ACID_PERMEASE_1"/>
    <property type="match status" value="1"/>
</dbReference>
<reference evidence="10 11" key="1">
    <citation type="journal article" date="2011" name="J. Bacteriol.">
        <title>Complete genome sequence of the haloaromatic acid-degrading bacterium Achromobacter xylosoxidans A8.</title>
        <authorList>
            <person name="Strnad H."/>
            <person name="Ridl J."/>
            <person name="Paces J."/>
            <person name="Kolar M."/>
            <person name="Vlcek C."/>
            <person name="Paces V."/>
        </authorList>
    </citation>
    <scope>NUCLEOTIDE SEQUENCE [LARGE SCALE GENOMIC DNA]</scope>
    <source>
        <strain evidence="10 11">A8</strain>
    </source>
</reference>